<reference evidence="1 2" key="1">
    <citation type="journal article" date="2016" name="Mol. Biol. Evol.">
        <title>Genome-Wide Survey of Gut Fungi (Harpellales) Reveals the First Horizontally Transferred Ubiquitin Gene from a Mosquito Host.</title>
        <authorList>
            <person name="Wang Y."/>
            <person name="White M.M."/>
            <person name="Kvist S."/>
            <person name="Moncalvo J.M."/>
        </authorList>
    </citation>
    <scope>NUCLEOTIDE SEQUENCE [LARGE SCALE GENOMIC DNA]</scope>
    <source>
        <strain evidence="1 2">ALG-7-W6</strain>
    </source>
</reference>
<dbReference type="EMBL" id="LSSL01001787">
    <property type="protein sequence ID" value="OLY82193.1"/>
    <property type="molecule type" value="Genomic_DNA"/>
</dbReference>
<organism evidence="1 2">
    <name type="scientific">Smittium mucronatum</name>
    <dbReference type="NCBI Taxonomy" id="133383"/>
    <lineage>
        <taxon>Eukaryota</taxon>
        <taxon>Fungi</taxon>
        <taxon>Fungi incertae sedis</taxon>
        <taxon>Zoopagomycota</taxon>
        <taxon>Kickxellomycotina</taxon>
        <taxon>Harpellomycetes</taxon>
        <taxon>Harpellales</taxon>
        <taxon>Legeriomycetaceae</taxon>
        <taxon>Smittium</taxon>
    </lineage>
</organism>
<gene>
    <name evidence="1" type="ORF">AYI68_g3687</name>
</gene>
<dbReference type="AlphaFoldDB" id="A0A1R0GZ67"/>
<feature type="non-terminal residue" evidence="1">
    <location>
        <position position="24"/>
    </location>
</feature>
<evidence type="ECO:0000313" key="1">
    <source>
        <dbReference type="EMBL" id="OLY82193.1"/>
    </source>
</evidence>
<name>A0A1R0GZ67_9FUNG</name>
<evidence type="ECO:0000313" key="2">
    <source>
        <dbReference type="Proteomes" id="UP000187455"/>
    </source>
</evidence>
<proteinExistence type="predicted"/>
<keyword evidence="2" id="KW-1185">Reference proteome</keyword>
<accession>A0A1R0GZ67</accession>
<sequence length="24" mass="2734">MTQTHTHSLAKTLSINPTIELKLR</sequence>
<dbReference type="Proteomes" id="UP000187455">
    <property type="component" value="Unassembled WGS sequence"/>
</dbReference>
<protein>
    <submittedName>
        <fullName evidence="1">Uncharacterized protein</fullName>
    </submittedName>
</protein>
<comment type="caution">
    <text evidence="1">The sequence shown here is derived from an EMBL/GenBank/DDBJ whole genome shotgun (WGS) entry which is preliminary data.</text>
</comment>